<dbReference type="GeneTree" id="ENSGT00390000012054"/>
<reference evidence="6" key="1">
    <citation type="journal article" date="2018" name="PLoS ONE">
        <title>Chinook salmon (Oncorhynchus tshawytscha) genome and transcriptome.</title>
        <authorList>
            <person name="Christensen K.A."/>
            <person name="Leong J.S."/>
            <person name="Sakhrani D."/>
            <person name="Biagi C.A."/>
            <person name="Minkley D.R."/>
            <person name="Withler R.E."/>
            <person name="Rondeau E.B."/>
            <person name="Koop B.F."/>
            <person name="Devlin R.H."/>
        </authorList>
    </citation>
    <scope>NUCLEOTIDE SEQUENCE [LARGE SCALE GENOMIC DNA]</scope>
</reference>
<dbReference type="InterPro" id="IPR053710">
    <property type="entry name" value="Arylamine_NAT_domain_sf"/>
</dbReference>
<evidence type="ECO:0000256" key="3">
    <source>
        <dbReference type="ARBA" id="ARBA00023315"/>
    </source>
</evidence>
<proteinExistence type="inferred from homology"/>
<dbReference type="SUPFAM" id="SSF54001">
    <property type="entry name" value="Cysteine proteinases"/>
    <property type="match status" value="1"/>
</dbReference>
<dbReference type="Gene3D" id="3.30.2140.20">
    <property type="match status" value="1"/>
</dbReference>
<organism evidence="5 6">
    <name type="scientific">Oncorhynchus tshawytscha</name>
    <name type="common">Chinook salmon</name>
    <name type="synonym">Salmo tshawytscha</name>
    <dbReference type="NCBI Taxonomy" id="74940"/>
    <lineage>
        <taxon>Eukaryota</taxon>
        <taxon>Metazoa</taxon>
        <taxon>Chordata</taxon>
        <taxon>Craniata</taxon>
        <taxon>Vertebrata</taxon>
        <taxon>Euteleostomi</taxon>
        <taxon>Actinopterygii</taxon>
        <taxon>Neopterygii</taxon>
        <taxon>Teleostei</taxon>
        <taxon>Protacanthopterygii</taxon>
        <taxon>Salmoniformes</taxon>
        <taxon>Salmonidae</taxon>
        <taxon>Salmoninae</taxon>
        <taxon>Oncorhynchus</taxon>
    </lineage>
</organism>
<dbReference type="AlphaFoldDB" id="A0AAZ3RBT3"/>
<name>A0AAZ3RBT3_ONCTS</name>
<dbReference type="EC" id="2.3.1.5" evidence="2"/>
<dbReference type="Ensembl" id="ENSOTST00005147679.1">
    <property type="protein sequence ID" value="ENSOTSP00005137850.1"/>
    <property type="gene ID" value="ENSOTSG00005006193.2"/>
</dbReference>
<evidence type="ECO:0000256" key="4">
    <source>
        <dbReference type="RuleBase" id="RU003452"/>
    </source>
</evidence>
<keyword evidence="6" id="KW-1185">Reference proteome</keyword>
<dbReference type="GO" id="GO:0004060">
    <property type="term" value="F:arylamine N-acetyltransferase activity"/>
    <property type="evidence" value="ECO:0007669"/>
    <property type="project" value="UniProtKB-EC"/>
</dbReference>
<sequence>MIGVSARRQTESRLKGISYTPQELQISPNLFSKSQIHRILYKFTLDTRHRGDFIEMCDYHQSSPSSIFFCKSLCSMLKPTGRLTYMGHKLITTQFPSDEAGTVTKASRELTDEEIPDILKEEFGIILESQLVPKDETMTPPLNIF</sequence>
<dbReference type="InterPro" id="IPR038765">
    <property type="entry name" value="Papain-like_cys_pep_sf"/>
</dbReference>
<evidence type="ECO:0000313" key="6">
    <source>
        <dbReference type="Proteomes" id="UP000694402"/>
    </source>
</evidence>
<protein>
    <recommendedName>
        <fullName evidence="2">arylamine N-acetyltransferase</fullName>
        <ecNumber evidence="2">2.3.1.5</ecNumber>
    </recommendedName>
</protein>
<reference evidence="5" key="3">
    <citation type="submission" date="2025-09" db="UniProtKB">
        <authorList>
            <consortium name="Ensembl"/>
        </authorList>
    </citation>
    <scope>IDENTIFICATION</scope>
</reference>
<dbReference type="PANTHER" id="PTHR11786">
    <property type="entry name" value="N-HYDROXYARYLAMINE O-ACETYLTRANSFERASE"/>
    <property type="match status" value="1"/>
</dbReference>
<keyword evidence="3 4" id="KW-0012">Acyltransferase</keyword>
<dbReference type="Pfam" id="PF00797">
    <property type="entry name" value="Acetyltransf_2"/>
    <property type="match status" value="1"/>
</dbReference>
<evidence type="ECO:0000256" key="2">
    <source>
        <dbReference type="ARBA" id="ARBA00012701"/>
    </source>
</evidence>
<dbReference type="PRINTS" id="PR01543">
    <property type="entry name" value="ANATRNSFRASE"/>
</dbReference>
<dbReference type="Proteomes" id="UP000694402">
    <property type="component" value="Unassembled WGS sequence"/>
</dbReference>
<comment type="similarity">
    <text evidence="1 4">Belongs to the arylamine N-acetyltransferase family.</text>
</comment>
<evidence type="ECO:0000313" key="5">
    <source>
        <dbReference type="Ensembl" id="ENSOTSP00005137850.1"/>
    </source>
</evidence>
<dbReference type="InterPro" id="IPR001447">
    <property type="entry name" value="Arylamine_N-AcTrfase"/>
</dbReference>
<reference evidence="5" key="2">
    <citation type="submission" date="2025-08" db="UniProtKB">
        <authorList>
            <consortium name="Ensembl"/>
        </authorList>
    </citation>
    <scope>IDENTIFICATION</scope>
</reference>
<accession>A0AAZ3RBT3</accession>
<evidence type="ECO:0000256" key="1">
    <source>
        <dbReference type="ARBA" id="ARBA00006547"/>
    </source>
</evidence>
<keyword evidence="4" id="KW-0808">Transferase</keyword>
<dbReference type="PANTHER" id="PTHR11786:SF3">
    <property type="entry name" value="ARYLAMINE N-ACETYLTRANSFERASE"/>
    <property type="match status" value="1"/>
</dbReference>